<dbReference type="STRING" id="357750.A0A2S6CDI4"/>
<dbReference type="InterPro" id="IPR002018">
    <property type="entry name" value="CarbesteraseB"/>
</dbReference>
<evidence type="ECO:0000313" key="6">
    <source>
        <dbReference type="Proteomes" id="UP000237631"/>
    </source>
</evidence>
<dbReference type="EMBL" id="PNEN01000488">
    <property type="protein sequence ID" value="PPJ57789.1"/>
    <property type="molecule type" value="Genomic_DNA"/>
</dbReference>
<evidence type="ECO:0000313" key="5">
    <source>
        <dbReference type="EMBL" id="PPJ57789.1"/>
    </source>
</evidence>
<dbReference type="Proteomes" id="UP000237631">
    <property type="component" value="Unassembled WGS sequence"/>
</dbReference>
<dbReference type="AlphaFoldDB" id="A0A2S6CDI4"/>
<reference evidence="6" key="1">
    <citation type="journal article" date="2017" name="bioRxiv">
        <title>Conservation of a gene cluster reveals novel cercosporin biosynthetic mechanisms and extends production to the genus Colletotrichum.</title>
        <authorList>
            <person name="de Jonge R."/>
            <person name="Ebert M.K."/>
            <person name="Huitt-Roehl C.R."/>
            <person name="Pal P."/>
            <person name="Suttle J.C."/>
            <person name="Spanner R.E."/>
            <person name="Neubauer J.D."/>
            <person name="Jurick W.M.II."/>
            <person name="Stott K.A."/>
            <person name="Secor G.A."/>
            <person name="Thomma B.P.H.J."/>
            <person name="Van de Peer Y."/>
            <person name="Townsend C.A."/>
            <person name="Bolton M.D."/>
        </authorList>
    </citation>
    <scope>NUCLEOTIDE SEQUENCE [LARGE SCALE GENOMIC DNA]</scope>
    <source>
        <strain evidence="6">CBS538.71</strain>
    </source>
</reference>
<dbReference type="InterPro" id="IPR029058">
    <property type="entry name" value="AB_hydrolase_fold"/>
</dbReference>
<comment type="caution">
    <text evidence="5">The sequence shown here is derived from an EMBL/GenBank/DDBJ whole genome shotgun (WGS) entry which is preliminary data.</text>
</comment>
<dbReference type="PANTHER" id="PTHR11559">
    <property type="entry name" value="CARBOXYLESTERASE"/>
    <property type="match status" value="1"/>
</dbReference>
<dbReference type="EC" id="3.1.1.-" evidence="3"/>
<accession>A0A2S6CDI4</accession>
<sequence>MPSLIKIATAGAALWLTGFAQARPSNVESRDVDHSNSTELPIVDLGYVLQRATVFNDTGNYYNFSNIRYAQPPVGDLRFRAPLPPVENRTAIETGEVDRICPQANPAWLLTATQFVPAYLAGKRNFTAADFNTSSSGSAGLPEQDLRTTEDCLFLDVQVPKEIFAQAGTKDFAGAPVLVWIYGGGFTGGSKQGAGNPAGLLARAQNEKNKSVVYVAMNYRLGAFGWLSGPDLQEDGTANAGLYDQRLAFEWIQDNIHKFGGDPKRVTLVGESAGGASIMHQITAFGGSKPVPFQQVVAQSPGFQPMPSNIEQDITFNAFLGLAGAKTIGEARELPYETLQTANIIQTALSRYGQYTWGPTVDGIFAPQLPGQLLAKGQFAKDVKVMVGHNENEGLLFVNPLAANSSAFEDNIDSLQPSIKAFPLYKNFLANTLYPADAYPGQIERYAAIVADSAFVCNTFYLDKAFKNETYAYFFVVPPALHGTDIPYTFYNDGGPSSDVINVNVAIALQEYITHFAEFGYPSETGVPHFPIYGENATVTVLNATSITQAVDPAANERCDWWQKALFY</sequence>
<dbReference type="PROSITE" id="PS00122">
    <property type="entry name" value="CARBOXYLESTERASE_B_1"/>
    <property type="match status" value="1"/>
</dbReference>
<keyword evidence="3" id="KW-0732">Signal</keyword>
<dbReference type="InterPro" id="IPR019826">
    <property type="entry name" value="Carboxylesterase_B_AS"/>
</dbReference>
<name>A0A2S6CDI4_9PEZI</name>
<proteinExistence type="inferred from homology"/>
<protein>
    <recommendedName>
        <fullName evidence="3">Carboxylic ester hydrolase</fullName>
        <ecNumber evidence="3">3.1.1.-</ecNumber>
    </recommendedName>
</protein>
<feature type="domain" description="Carboxylesterase type B" evidence="4">
    <location>
        <begin position="55"/>
        <end position="562"/>
    </location>
</feature>
<keyword evidence="6" id="KW-1185">Reference proteome</keyword>
<evidence type="ECO:0000256" key="2">
    <source>
        <dbReference type="ARBA" id="ARBA00022801"/>
    </source>
</evidence>
<evidence type="ECO:0000256" key="3">
    <source>
        <dbReference type="RuleBase" id="RU361235"/>
    </source>
</evidence>
<organism evidence="5 6">
    <name type="scientific">Cercospora berteroae</name>
    <dbReference type="NCBI Taxonomy" id="357750"/>
    <lineage>
        <taxon>Eukaryota</taxon>
        <taxon>Fungi</taxon>
        <taxon>Dikarya</taxon>
        <taxon>Ascomycota</taxon>
        <taxon>Pezizomycotina</taxon>
        <taxon>Dothideomycetes</taxon>
        <taxon>Dothideomycetidae</taxon>
        <taxon>Mycosphaerellales</taxon>
        <taxon>Mycosphaerellaceae</taxon>
        <taxon>Cercospora</taxon>
    </lineage>
</organism>
<dbReference type="Pfam" id="PF00135">
    <property type="entry name" value="COesterase"/>
    <property type="match status" value="1"/>
</dbReference>
<dbReference type="Gene3D" id="3.40.50.1820">
    <property type="entry name" value="alpha/beta hydrolase"/>
    <property type="match status" value="1"/>
</dbReference>
<dbReference type="GO" id="GO:0016787">
    <property type="term" value="F:hydrolase activity"/>
    <property type="evidence" value="ECO:0007669"/>
    <property type="project" value="UniProtKB-KW"/>
</dbReference>
<feature type="signal peptide" evidence="3">
    <location>
        <begin position="1"/>
        <end position="22"/>
    </location>
</feature>
<feature type="chain" id="PRO_5015375146" description="Carboxylic ester hydrolase" evidence="3">
    <location>
        <begin position="23"/>
        <end position="568"/>
    </location>
</feature>
<evidence type="ECO:0000259" key="4">
    <source>
        <dbReference type="Pfam" id="PF00135"/>
    </source>
</evidence>
<keyword evidence="2 3" id="KW-0378">Hydrolase</keyword>
<dbReference type="OrthoDB" id="408631at2759"/>
<gene>
    <name evidence="5" type="ORF">CBER1_00115</name>
</gene>
<dbReference type="SUPFAM" id="SSF53474">
    <property type="entry name" value="alpha/beta-Hydrolases"/>
    <property type="match status" value="1"/>
</dbReference>
<dbReference type="InterPro" id="IPR050309">
    <property type="entry name" value="Type-B_Carboxylest/Lipase"/>
</dbReference>
<comment type="similarity">
    <text evidence="1 3">Belongs to the type-B carboxylesterase/lipase family.</text>
</comment>
<evidence type="ECO:0000256" key="1">
    <source>
        <dbReference type="ARBA" id="ARBA00005964"/>
    </source>
</evidence>